<protein>
    <submittedName>
        <fullName evidence="7">Tetratricopeptide repeat protein</fullName>
    </submittedName>
</protein>
<comment type="caution">
    <text evidence="7">The sequence shown here is derived from an EMBL/GenBank/DDBJ whole genome shotgun (WGS) entry which is preliminary data.</text>
</comment>
<dbReference type="Gene3D" id="1.25.40.20">
    <property type="entry name" value="Ankyrin repeat-containing domain"/>
    <property type="match status" value="1"/>
</dbReference>
<dbReference type="PANTHER" id="PTHR45641">
    <property type="entry name" value="TETRATRICOPEPTIDE REPEAT PROTEIN (AFU_ORTHOLOGUE AFUA_6G03870)"/>
    <property type="match status" value="1"/>
</dbReference>
<evidence type="ECO:0000256" key="2">
    <source>
        <dbReference type="ARBA" id="ARBA00022803"/>
    </source>
</evidence>
<feature type="repeat" description="TPR" evidence="4">
    <location>
        <begin position="299"/>
        <end position="332"/>
    </location>
</feature>
<evidence type="ECO:0000313" key="7">
    <source>
        <dbReference type="EMBL" id="NHE58969.1"/>
    </source>
</evidence>
<dbReference type="PRINTS" id="PR00381">
    <property type="entry name" value="KINESINLIGHT"/>
</dbReference>
<accession>A0ABX0HF59</accession>
<dbReference type="SUPFAM" id="SSF48452">
    <property type="entry name" value="TPR-like"/>
    <property type="match status" value="1"/>
</dbReference>
<dbReference type="RefSeq" id="WP_166149869.1">
    <property type="nucleotide sequence ID" value="NZ_JAANYN010000009.1"/>
</dbReference>
<dbReference type="Pfam" id="PF12770">
    <property type="entry name" value="CHAT"/>
    <property type="match status" value="1"/>
</dbReference>
<dbReference type="Pfam" id="PF13374">
    <property type="entry name" value="TPR_10"/>
    <property type="match status" value="1"/>
</dbReference>
<feature type="domain" description="CHAT" evidence="6">
    <location>
        <begin position="891"/>
        <end position="1249"/>
    </location>
</feature>
<dbReference type="PROSITE" id="PS50088">
    <property type="entry name" value="ANK_REPEAT"/>
    <property type="match status" value="2"/>
</dbReference>
<dbReference type="SMART" id="SM00248">
    <property type="entry name" value="ANK"/>
    <property type="match status" value="2"/>
</dbReference>
<dbReference type="SMART" id="SM00028">
    <property type="entry name" value="TPR"/>
    <property type="match status" value="11"/>
</dbReference>
<dbReference type="PANTHER" id="PTHR45641:SF19">
    <property type="entry name" value="NEPHROCYSTIN-3"/>
    <property type="match status" value="1"/>
</dbReference>
<dbReference type="InterPro" id="IPR019734">
    <property type="entry name" value="TPR_rpt"/>
</dbReference>
<feature type="chain" id="PRO_5045657025" evidence="5">
    <location>
        <begin position="21"/>
        <end position="1250"/>
    </location>
</feature>
<name>A0ABX0HF59_9BACT</name>
<organism evidence="7 8">
    <name type="scientific">Cyclobacterium plantarum</name>
    <dbReference type="NCBI Taxonomy" id="2716263"/>
    <lineage>
        <taxon>Bacteria</taxon>
        <taxon>Pseudomonadati</taxon>
        <taxon>Bacteroidota</taxon>
        <taxon>Cytophagia</taxon>
        <taxon>Cytophagales</taxon>
        <taxon>Cyclobacteriaceae</taxon>
        <taxon>Cyclobacterium</taxon>
    </lineage>
</organism>
<feature type="repeat" description="TPR" evidence="4">
    <location>
        <begin position="467"/>
        <end position="500"/>
    </location>
</feature>
<keyword evidence="1" id="KW-0677">Repeat</keyword>
<feature type="repeat" description="TPR" evidence="4">
    <location>
        <begin position="341"/>
        <end position="374"/>
    </location>
</feature>
<evidence type="ECO:0000256" key="5">
    <source>
        <dbReference type="SAM" id="SignalP"/>
    </source>
</evidence>
<keyword evidence="3" id="KW-0040">ANK repeat</keyword>
<dbReference type="Proteomes" id="UP000649799">
    <property type="component" value="Unassembled WGS sequence"/>
</dbReference>
<feature type="repeat" description="TPR" evidence="4">
    <location>
        <begin position="551"/>
        <end position="584"/>
    </location>
</feature>
<evidence type="ECO:0000256" key="4">
    <source>
        <dbReference type="PROSITE-ProRule" id="PRU00339"/>
    </source>
</evidence>
<gene>
    <name evidence="7" type="ORF">G9Q97_19345</name>
</gene>
<proteinExistence type="predicted"/>
<feature type="signal peptide" evidence="5">
    <location>
        <begin position="1"/>
        <end position="20"/>
    </location>
</feature>
<keyword evidence="2 4" id="KW-0802">TPR repeat</keyword>
<dbReference type="InterPro" id="IPR036770">
    <property type="entry name" value="Ankyrin_rpt-contain_sf"/>
</dbReference>
<dbReference type="PROSITE" id="PS50005">
    <property type="entry name" value="TPR"/>
    <property type="match status" value="4"/>
</dbReference>
<dbReference type="InterPro" id="IPR002110">
    <property type="entry name" value="Ankyrin_rpt"/>
</dbReference>
<evidence type="ECO:0000259" key="6">
    <source>
        <dbReference type="Pfam" id="PF12770"/>
    </source>
</evidence>
<reference evidence="7 8" key="1">
    <citation type="submission" date="2020-03" db="EMBL/GenBank/DDBJ databases">
        <title>Cyclobacterium plantarum sp. nov., a marine bacterium isolated from a coastal-marine wetland.</title>
        <authorList>
            <person name="Sanchez-Porro C."/>
            <person name="Ventosa A."/>
            <person name="Amoozegar M."/>
        </authorList>
    </citation>
    <scope>NUCLEOTIDE SEQUENCE [LARGE SCALE GENOMIC DNA]</scope>
    <source>
        <strain evidence="7 8">GBPx2</strain>
    </source>
</reference>
<evidence type="ECO:0000256" key="1">
    <source>
        <dbReference type="ARBA" id="ARBA00022737"/>
    </source>
</evidence>
<dbReference type="Gene3D" id="1.25.40.10">
    <property type="entry name" value="Tetratricopeptide repeat domain"/>
    <property type="match status" value="3"/>
</dbReference>
<dbReference type="Pfam" id="PF13424">
    <property type="entry name" value="TPR_12"/>
    <property type="match status" value="5"/>
</dbReference>
<keyword evidence="5" id="KW-0732">Signal</keyword>
<keyword evidence="8" id="KW-1185">Reference proteome</keyword>
<dbReference type="InterPro" id="IPR011990">
    <property type="entry name" value="TPR-like_helical_dom_sf"/>
</dbReference>
<dbReference type="SUPFAM" id="SSF48403">
    <property type="entry name" value="Ankyrin repeat"/>
    <property type="match status" value="1"/>
</dbReference>
<sequence length="1250" mass="140447">MYRFLFLLVCSLVTTTALQAQSPFLDAIGARDLPQVQQLVKAGADVNALDENGATPLMWAAYQADLEMVKWLVDNGADPFQKKGAIFLNEEKTAYYGNLTGIAAGEGKLEMLQFLIGEVGIAVDDKEYNPETGQEDGWTAAQWADSGVHGDVMAYLEKRADLTFLSDTLRRTNVDITKGATFYKESSYKASMILFEKHITLLKETFGATDTSNYATFLYVLANACKQSGNYGEAEQYYSELTVLWKSVLGEDHPSYAISLHNLAVLYEQMGRYAEAEPLERQILEIFRVQLGEDHPNYAIALNNLAITYAEMGRYAEAEPLHTQALQIHKQQLGEDHPEYARSLNNLALAYKVMGRYAEAEPLYKQALEIRKEQLGKDHPDYANSLDNLALLYEKMGRYAEAEPRMRKASEIWKVQLGADHPEYASSLNNLAGLYQTMGRYAEAEPLYAQAMGIRKTQMGENHPDYASSLNNLAGLYQTMGRYPEAEPLYAQAMEIRKTQLGENHPSYAASLNNLAGLYQTMGRYAEAEPLYAQAMGIWKAKLGENHPDYAASLNNLANLYEDLGRYTQAEPLYTQAMEIMKTKLGEYHPDYGLSLNNLAKLYQRMGMFTEAEPLYKQSMGIQKEQLGEDHPDYANSLNNLSELFKNMGRYAEAEPLLLQSQQVYLHQLRTIFPTLSEKEKEQFLHTFNFSFEFFNTFTSKRRGDNPEITAPQYDNALLLKGLLLKSSSQMRDRILAGGDTTAIRLFGDWQTLKRQWLQESDIPKSEREKGGIAPEATLEKANTLEKELSLLSEAFAEATDTVRTTWREVQQELQQGDAAIELVRYRWHDKKWTDTVHYAALIVTPEMQDHPHLVLLKNGNELEELGAQSYQSAFATRGASRVADGDNPIPADSLYAYFWQPIQKALDSLGGAGKVYLSPDGVYHTLNLQTLKNLETGKYLLETLDIERVGSTRDLVKKKKQQVPYNNAILAGYPSYPASPEAVADALQRYQQGQAMPVLTASLSSSNYGSYQTYRAIDSTRSDIDPLPGTLVEVEQVASILDRKDIDTQALLEYAASEDVLKKVKSPRILHIATHGFFEPEREQQAERLNRETLMSGLGRETVTENPYLQCGLYLAGAETTLKNRGNPDFRRPAGQEDGILTAYEATLLDLRGTELVVLSACETGLGITKNGEGVYGLQRAFQVAGAETVIFSLWKVADEQTQEMMGLLYWNWLEKGMGKREAFNAAQQTIKEKYEDPYFWGAFVMIGG</sequence>
<evidence type="ECO:0000313" key="8">
    <source>
        <dbReference type="Proteomes" id="UP000649799"/>
    </source>
</evidence>
<dbReference type="Pfam" id="PF12796">
    <property type="entry name" value="Ank_2"/>
    <property type="match status" value="1"/>
</dbReference>
<dbReference type="PROSITE" id="PS50297">
    <property type="entry name" value="ANK_REP_REGION"/>
    <property type="match status" value="1"/>
</dbReference>
<feature type="repeat" description="ANK" evidence="3">
    <location>
        <begin position="19"/>
        <end position="51"/>
    </location>
</feature>
<feature type="repeat" description="ANK" evidence="3">
    <location>
        <begin position="52"/>
        <end position="84"/>
    </location>
</feature>
<evidence type="ECO:0000256" key="3">
    <source>
        <dbReference type="PROSITE-ProRule" id="PRU00023"/>
    </source>
</evidence>
<dbReference type="InterPro" id="IPR024983">
    <property type="entry name" value="CHAT_dom"/>
</dbReference>
<dbReference type="EMBL" id="JAANYN010000009">
    <property type="protein sequence ID" value="NHE58969.1"/>
    <property type="molecule type" value="Genomic_DNA"/>
</dbReference>